<evidence type="ECO:0000256" key="1">
    <source>
        <dbReference type="SAM" id="Coils"/>
    </source>
</evidence>
<dbReference type="OrthoDB" id="1632997at2"/>
<dbReference type="InterPro" id="IPR018633">
    <property type="entry name" value="DUF2357"/>
</dbReference>
<proteinExistence type="predicted"/>
<dbReference type="RefSeq" id="WP_161698437.1">
    <property type="nucleotide sequence ID" value="NZ_JAAAMU010000006.1"/>
</dbReference>
<accession>A0A7X4YP98</accession>
<evidence type="ECO:0000259" key="2">
    <source>
        <dbReference type="Pfam" id="PF09823"/>
    </source>
</evidence>
<keyword evidence="1" id="KW-0175">Coiled coil</keyword>
<comment type="caution">
    <text evidence="3">The sequence shown here is derived from an EMBL/GenBank/DDBJ whole genome shotgun (WGS) entry which is preliminary data.</text>
</comment>
<dbReference type="Pfam" id="PF09823">
    <property type="entry name" value="DUF2357"/>
    <property type="match status" value="1"/>
</dbReference>
<organism evidence="3 4">
    <name type="scientific">Paenibacillus sacheonensis</name>
    <dbReference type="NCBI Taxonomy" id="742054"/>
    <lineage>
        <taxon>Bacteria</taxon>
        <taxon>Bacillati</taxon>
        <taxon>Bacillota</taxon>
        <taxon>Bacilli</taxon>
        <taxon>Bacillales</taxon>
        <taxon>Paenibacillaceae</taxon>
        <taxon>Paenibacillus</taxon>
    </lineage>
</organism>
<protein>
    <submittedName>
        <fullName evidence="3">DUF2357 domain-containing protein</fullName>
    </submittedName>
</protein>
<feature type="coiled-coil region" evidence="1">
    <location>
        <begin position="130"/>
        <end position="157"/>
    </location>
</feature>
<dbReference type="AlphaFoldDB" id="A0A7X4YP98"/>
<reference evidence="3 4" key="1">
    <citation type="submission" date="2020-01" db="EMBL/GenBank/DDBJ databases">
        <title>Paenibacillus soybeanensis sp. nov. isolated from the nodules of soybean (Glycine max(L.) Merr).</title>
        <authorList>
            <person name="Wang H."/>
        </authorList>
    </citation>
    <scope>NUCLEOTIDE SEQUENCE [LARGE SCALE GENOMIC DNA]</scope>
    <source>
        <strain evidence="3 4">DSM 23054</strain>
    </source>
</reference>
<sequence>MASLYRKMVEAVKVESIELSVIKDNDKKESVHDFYTSEAVIEYNPSFELVENKYVSILFNTRDKNARLYMYGLESLEDDRLEYDESGDVYLKPSNTPLALYFKDYYPLIPGTYLATLVADGERYYIPFIVHAKQLTNNELELMKKELEATVRGLAIDFVKKVYNASDSATKAIPPQLLRHFMIIKKHYPSVMAALTDIFNKANFKTRKQYRWTNENRSNKVDQVTMRALQTKSGYDGHLLTPYSAIDYDLPENRWVKFIVRNVLSLLDQFDESLRSYKVKLSQEIVDLRIYASFQESTRRELSEKERVIVLLENYAQLVHRMKIGFQMINHAPWFDEITYKPFTHIPHNLLLDSRYRALYQLHRDIKEEEVEISLDPSFTYQWKRTDKLYEMWGYLHLLKLLCQIGFEPKSGWMYDNLKGDELFLIPHMASGERIILTKNDLSIQFVYDGVIPLAGSATNLEGTPLYMGKNNRPDGRLDFYQQNVYVGSLIVDFKYRPVSNFWVNSKHNSITRQKEMEQLIAYKRDSNSRFLYGEGQRAKNFRETFSPRPVREVWAIYAEPRMEYRNQSFIHDDSIRIIPMNPGQNFDEIIANLQLIISFMENVKESI</sequence>
<keyword evidence="4" id="KW-1185">Reference proteome</keyword>
<dbReference type="Proteomes" id="UP000558113">
    <property type="component" value="Unassembled WGS sequence"/>
</dbReference>
<evidence type="ECO:0000313" key="4">
    <source>
        <dbReference type="Proteomes" id="UP000558113"/>
    </source>
</evidence>
<evidence type="ECO:0000313" key="3">
    <source>
        <dbReference type="EMBL" id="NBC69968.1"/>
    </source>
</evidence>
<feature type="domain" description="DUF2357" evidence="2">
    <location>
        <begin position="129"/>
        <end position="281"/>
    </location>
</feature>
<name>A0A7X4YP98_9BACL</name>
<gene>
    <name evidence="3" type="ORF">GT003_13300</name>
</gene>
<dbReference type="EMBL" id="JAAAMU010000006">
    <property type="protein sequence ID" value="NBC69968.1"/>
    <property type="molecule type" value="Genomic_DNA"/>
</dbReference>